<evidence type="ECO:0000313" key="3">
    <source>
        <dbReference type="Proteomes" id="UP000177324"/>
    </source>
</evidence>
<reference evidence="2 3" key="1">
    <citation type="journal article" date="2016" name="Nat. Commun.">
        <title>Thousands of microbial genomes shed light on interconnected biogeochemical processes in an aquifer system.</title>
        <authorList>
            <person name="Anantharaman K."/>
            <person name="Brown C.T."/>
            <person name="Hug L.A."/>
            <person name="Sharon I."/>
            <person name="Castelle C.J."/>
            <person name="Probst A.J."/>
            <person name="Thomas B.C."/>
            <person name="Singh A."/>
            <person name="Wilkins M.J."/>
            <person name="Karaoz U."/>
            <person name="Brodie E.L."/>
            <person name="Williams K.H."/>
            <person name="Hubbard S.S."/>
            <person name="Banfield J.F."/>
        </authorList>
    </citation>
    <scope>NUCLEOTIDE SEQUENCE [LARGE SCALE GENOMIC DNA]</scope>
</reference>
<accession>A0A1G1VKQ5</accession>
<comment type="caution">
    <text evidence="2">The sequence shown here is derived from an EMBL/GenBank/DDBJ whole genome shotgun (WGS) entry which is preliminary data.</text>
</comment>
<dbReference type="PANTHER" id="PTHR34504:SF4">
    <property type="entry name" value="ANTITOXIN HICB"/>
    <property type="match status" value="1"/>
</dbReference>
<proteinExistence type="predicted"/>
<protein>
    <recommendedName>
        <fullName evidence="1">HicB-like antitoxin of toxin-antitoxin system domain-containing protein</fullName>
    </recommendedName>
</protein>
<dbReference type="InterPro" id="IPR031807">
    <property type="entry name" value="HicB-like"/>
</dbReference>
<sequence length="80" mass="8999">MRKQVLNYTVIVKPDRRTGTDEVGFSVYCPALDVYSEGDTVEQALANIREAIELNLEVLVEEKEELPIEDEGVMVTQVTV</sequence>
<dbReference type="PANTHER" id="PTHR34504">
    <property type="entry name" value="ANTITOXIN HICB"/>
    <property type="match status" value="1"/>
</dbReference>
<dbReference type="InterPro" id="IPR035069">
    <property type="entry name" value="TTHA1013/TTHA0281-like"/>
</dbReference>
<dbReference type="Pfam" id="PF15919">
    <property type="entry name" value="HicB_lk_antitox"/>
    <property type="match status" value="1"/>
</dbReference>
<name>A0A1G1VKQ5_9BACT</name>
<dbReference type="Proteomes" id="UP000177324">
    <property type="component" value="Unassembled WGS sequence"/>
</dbReference>
<dbReference type="SUPFAM" id="SSF143100">
    <property type="entry name" value="TTHA1013/TTHA0281-like"/>
    <property type="match status" value="1"/>
</dbReference>
<dbReference type="AlphaFoldDB" id="A0A1G1VKQ5"/>
<evidence type="ECO:0000313" key="2">
    <source>
        <dbReference type="EMBL" id="OGY15922.1"/>
    </source>
</evidence>
<feature type="domain" description="HicB-like antitoxin of toxin-antitoxin system" evidence="1">
    <location>
        <begin position="21"/>
        <end position="68"/>
    </location>
</feature>
<evidence type="ECO:0000259" key="1">
    <source>
        <dbReference type="Pfam" id="PF15919"/>
    </source>
</evidence>
<dbReference type="STRING" id="1797589.A2784_00070"/>
<dbReference type="EMBL" id="MHCH01000056">
    <property type="protein sequence ID" value="OGY15922.1"/>
    <property type="molecule type" value="Genomic_DNA"/>
</dbReference>
<dbReference type="Gene3D" id="3.30.160.250">
    <property type="match status" value="1"/>
</dbReference>
<gene>
    <name evidence="2" type="ORF">A2784_00070</name>
</gene>
<dbReference type="InterPro" id="IPR051404">
    <property type="entry name" value="TA_system_antitoxin"/>
</dbReference>
<organism evidence="2 3">
    <name type="scientific">Candidatus Chisholmbacteria bacterium RIFCSPHIGHO2_01_FULL_48_12</name>
    <dbReference type="NCBI Taxonomy" id="1797589"/>
    <lineage>
        <taxon>Bacteria</taxon>
        <taxon>Candidatus Chisholmiibacteriota</taxon>
    </lineage>
</organism>